<keyword evidence="1" id="KW-0812">Transmembrane</keyword>
<proteinExistence type="predicted"/>
<keyword evidence="1" id="KW-1133">Transmembrane helix</keyword>
<feature type="transmembrane region" description="Helical" evidence="1">
    <location>
        <begin position="80"/>
        <end position="101"/>
    </location>
</feature>
<reference evidence="2" key="2">
    <citation type="submission" date="2020-09" db="EMBL/GenBank/DDBJ databases">
        <authorList>
            <person name="Sun Q."/>
            <person name="Zhou Y."/>
        </authorList>
    </citation>
    <scope>NUCLEOTIDE SEQUENCE</scope>
    <source>
        <strain evidence="2">CGMCC 1.15085</strain>
    </source>
</reference>
<dbReference type="AlphaFoldDB" id="A0A916WUC7"/>
<feature type="transmembrane region" description="Helical" evidence="1">
    <location>
        <begin position="35"/>
        <end position="60"/>
    </location>
</feature>
<comment type="caution">
    <text evidence="2">The sequence shown here is derived from an EMBL/GenBank/DDBJ whole genome shotgun (WGS) entry which is preliminary data.</text>
</comment>
<gene>
    <name evidence="2" type="ORF">GCM10011492_22570</name>
</gene>
<sequence length="206" mass="22182">MTDSVVTVADRGRVRDAWKRAHEPIPGVPAWARRAALLVPLVVLPSSVWRISAVALHVPIVKDVPADSSGNLPSWIPVELYVVLLSIVSELLAFTAVGLVSTWGEVFPQWVPFLRGRRVPTLAAVIPGAIGATILTVLWIEMLVMLALGRTLTGGAIPDDGVLDVHTWQGLLAAVMYAPLIAWGPLLGAVTFAYYRRRTTPSGNGR</sequence>
<reference evidence="2" key="1">
    <citation type="journal article" date="2014" name="Int. J. Syst. Evol. Microbiol.">
        <title>Complete genome sequence of Corynebacterium casei LMG S-19264T (=DSM 44701T), isolated from a smear-ripened cheese.</title>
        <authorList>
            <consortium name="US DOE Joint Genome Institute (JGI-PGF)"/>
            <person name="Walter F."/>
            <person name="Albersmeier A."/>
            <person name="Kalinowski J."/>
            <person name="Ruckert C."/>
        </authorList>
    </citation>
    <scope>NUCLEOTIDE SEQUENCE</scope>
    <source>
        <strain evidence="2">CGMCC 1.15085</strain>
    </source>
</reference>
<evidence type="ECO:0000256" key="1">
    <source>
        <dbReference type="SAM" id="Phobius"/>
    </source>
</evidence>
<protein>
    <submittedName>
        <fullName evidence="2">Uncharacterized protein</fullName>
    </submittedName>
</protein>
<evidence type="ECO:0000313" key="2">
    <source>
        <dbReference type="EMBL" id="GGB31407.1"/>
    </source>
</evidence>
<dbReference type="Proteomes" id="UP000636793">
    <property type="component" value="Unassembled WGS sequence"/>
</dbReference>
<accession>A0A916WUC7</accession>
<name>A0A916WUC7_9MICO</name>
<dbReference type="EMBL" id="BMHI01000003">
    <property type="protein sequence ID" value="GGB31407.1"/>
    <property type="molecule type" value="Genomic_DNA"/>
</dbReference>
<keyword evidence="3" id="KW-1185">Reference proteome</keyword>
<organism evidence="2 3">
    <name type="scientific">Flexivirga endophytica</name>
    <dbReference type="NCBI Taxonomy" id="1849103"/>
    <lineage>
        <taxon>Bacteria</taxon>
        <taxon>Bacillati</taxon>
        <taxon>Actinomycetota</taxon>
        <taxon>Actinomycetes</taxon>
        <taxon>Micrococcales</taxon>
        <taxon>Dermacoccaceae</taxon>
        <taxon>Flexivirga</taxon>
    </lineage>
</organism>
<keyword evidence="1" id="KW-0472">Membrane</keyword>
<feature type="transmembrane region" description="Helical" evidence="1">
    <location>
        <begin position="122"/>
        <end position="148"/>
    </location>
</feature>
<evidence type="ECO:0000313" key="3">
    <source>
        <dbReference type="Proteomes" id="UP000636793"/>
    </source>
</evidence>
<dbReference type="RefSeq" id="WP_188837101.1">
    <property type="nucleotide sequence ID" value="NZ_BMHI01000003.1"/>
</dbReference>
<feature type="transmembrane region" description="Helical" evidence="1">
    <location>
        <begin position="168"/>
        <end position="195"/>
    </location>
</feature>